<dbReference type="PANTHER" id="PTHR16955">
    <property type="entry name" value="METASTASIS-SUPPRESSOR KISS-1"/>
    <property type="match status" value="1"/>
</dbReference>
<accession>A0ABQ9TNM5</accession>
<reference evidence="2 3" key="1">
    <citation type="submission" date="2023-05" db="EMBL/GenBank/DDBJ databases">
        <title>B98-5 Cell Line De Novo Hybrid Assembly: An Optical Mapping Approach.</title>
        <authorList>
            <person name="Kananen K."/>
            <person name="Auerbach J.A."/>
            <person name="Kautto E."/>
            <person name="Blachly J.S."/>
        </authorList>
    </citation>
    <scope>NUCLEOTIDE SEQUENCE [LARGE SCALE GENOMIC DNA]</scope>
    <source>
        <strain evidence="2">B95-8</strain>
        <tissue evidence="2">Cell line</tissue>
    </source>
</reference>
<dbReference type="Proteomes" id="UP001266305">
    <property type="component" value="Unassembled WGS sequence"/>
</dbReference>
<evidence type="ECO:0000256" key="1">
    <source>
        <dbReference type="SAM" id="MobiDB-lite"/>
    </source>
</evidence>
<comment type="caution">
    <text evidence="2">The sequence shown here is derived from an EMBL/GenBank/DDBJ whole genome shotgun (WGS) entry which is preliminary data.</text>
</comment>
<keyword evidence="3" id="KW-1185">Reference proteome</keyword>
<gene>
    <name evidence="2" type="ORF">P7K49_035763</name>
</gene>
<organism evidence="2 3">
    <name type="scientific">Saguinus oedipus</name>
    <name type="common">Cotton-top tamarin</name>
    <name type="synonym">Oedipomidas oedipus</name>
    <dbReference type="NCBI Taxonomy" id="9490"/>
    <lineage>
        <taxon>Eukaryota</taxon>
        <taxon>Metazoa</taxon>
        <taxon>Chordata</taxon>
        <taxon>Craniata</taxon>
        <taxon>Vertebrata</taxon>
        <taxon>Euteleostomi</taxon>
        <taxon>Mammalia</taxon>
        <taxon>Eutheria</taxon>
        <taxon>Euarchontoglires</taxon>
        <taxon>Primates</taxon>
        <taxon>Haplorrhini</taxon>
        <taxon>Platyrrhini</taxon>
        <taxon>Cebidae</taxon>
        <taxon>Callitrichinae</taxon>
        <taxon>Saguinus</taxon>
    </lineage>
</organism>
<evidence type="ECO:0000313" key="3">
    <source>
        <dbReference type="Proteomes" id="UP001266305"/>
    </source>
</evidence>
<name>A0ABQ9TNM5_SAGOE</name>
<dbReference type="EMBL" id="JASSZA010000020">
    <property type="protein sequence ID" value="KAK2086338.1"/>
    <property type="molecule type" value="Genomic_DNA"/>
</dbReference>
<evidence type="ECO:0000313" key="2">
    <source>
        <dbReference type="EMBL" id="KAK2086338.1"/>
    </source>
</evidence>
<protein>
    <submittedName>
        <fullName evidence="2">Uncharacterized protein</fullName>
    </submittedName>
</protein>
<feature type="region of interest" description="Disordered" evidence="1">
    <location>
        <begin position="192"/>
        <end position="226"/>
    </location>
</feature>
<dbReference type="InterPro" id="IPR020207">
    <property type="entry name" value="Metastasis-suppressor_KiSS-1"/>
</dbReference>
<sequence>MGPLGGKWVWRMERACEEEIVHVRGLGWGGRRGCRVTEPRAQAARGLCSLGGSEEEGGRQSGPMLGDVTGLHKRDVIRELARRSPAAHSLSFHPARWSRHLSSSARLPPRPGLRQASRHSWDLRLLARMNSLVSWQLLLFLCAIHFGEPSETAPVENPSPAGQQLGSLALLVPWAQSLRSAQRKPAATARLSRALCAPSESSGSPQQRGPCAPSSRQIPAPRSEVQRELPPPYWNVFSLRYG</sequence>
<dbReference type="PANTHER" id="PTHR16955:SF6">
    <property type="entry name" value="METASTASIS-SUPPRESSOR KISS-1"/>
    <property type="match status" value="1"/>
</dbReference>
<proteinExistence type="predicted"/>
<dbReference type="Pfam" id="PF15152">
    <property type="entry name" value="Kisspeptin"/>
    <property type="match status" value="1"/>
</dbReference>